<dbReference type="PANTHER" id="PTHR11364:SF27">
    <property type="entry name" value="SULFURTRANSFERASE"/>
    <property type="match status" value="1"/>
</dbReference>
<keyword evidence="2" id="KW-0677">Repeat</keyword>
<dbReference type="SUPFAM" id="SSF52821">
    <property type="entry name" value="Rhodanese/Cell cycle control phosphatase"/>
    <property type="match status" value="1"/>
</dbReference>
<dbReference type="Gene3D" id="3.40.250.10">
    <property type="entry name" value="Rhodanese-like domain"/>
    <property type="match status" value="2"/>
</dbReference>
<dbReference type="VEuPathDB" id="FungiDB:H257_16341"/>
<dbReference type="PROSITE" id="PS50206">
    <property type="entry name" value="RHODANESE_3"/>
    <property type="match status" value="1"/>
</dbReference>
<evidence type="ECO:0000313" key="5">
    <source>
        <dbReference type="Proteomes" id="UP000285712"/>
    </source>
</evidence>
<evidence type="ECO:0000313" key="4">
    <source>
        <dbReference type="EMBL" id="RHY92445.1"/>
    </source>
</evidence>
<accession>A0A418DCB8</accession>
<dbReference type="EMBL" id="QUTG01003245">
    <property type="protein sequence ID" value="RHY92445.1"/>
    <property type="molecule type" value="Genomic_DNA"/>
</dbReference>
<gene>
    <name evidence="4" type="ORF">DYB35_003504</name>
</gene>
<dbReference type="InterPro" id="IPR045078">
    <property type="entry name" value="TST/MPST-like"/>
</dbReference>
<dbReference type="AlphaFoldDB" id="A0A418DCB8"/>
<dbReference type="GO" id="GO:0005739">
    <property type="term" value="C:mitochondrion"/>
    <property type="evidence" value="ECO:0007669"/>
    <property type="project" value="TreeGrafter"/>
</dbReference>
<evidence type="ECO:0000259" key="3">
    <source>
        <dbReference type="PROSITE" id="PS50206"/>
    </source>
</evidence>
<dbReference type="PANTHER" id="PTHR11364">
    <property type="entry name" value="THIOSULFATE SULFERTANSFERASE"/>
    <property type="match status" value="1"/>
</dbReference>
<keyword evidence="1" id="KW-0808">Transferase</keyword>
<dbReference type="InterPro" id="IPR036873">
    <property type="entry name" value="Rhodanese-like_dom_sf"/>
</dbReference>
<feature type="domain" description="Rhodanese" evidence="3">
    <location>
        <begin position="54"/>
        <end position="87"/>
    </location>
</feature>
<evidence type="ECO:0000256" key="1">
    <source>
        <dbReference type="ARBA" id="ARBA00022679"/>
    </source>
</evidence>
<dbReference type="InterPro" id="IPR001763">
    <property type="entry name" value="Rhodanese-like_dom"/>
</dbReference>
<dbReference type="Proteomes" id="UP000285712">
    <property type="component" value="Unassembled WGS sequence"/>
</dbReference>
<organism evidence="4 5">
    <name type="scientific">Aphanomyces astaci</name>
    <name type="common">Crayfish plague agent</name>
    <dbReference type="NCBI Taxonomy" id="112090"/>
    <lineage>
        <taxon>Eukaryota</taxon>
        <taxon>Sar</taxon>
        <taxon>Stramenopiles</taxon>
        <taxon>Oomycota</taxon>
        <taxon>Saprolegniomycetes</taxon>
        <taxon>Saprolegniales</taxon>
        <taxon>Verrucalvaceae</taxon>
        <taxon>Aphanomyces</taxon>
    </lineage>
</organism>
<comment type="caution">
    <text evidence="4">The sequence shown here is derived from an EMBL/GenBank/DDBJ whole genome shotgun (WGS) entry which is preliminary data.</text>
</comment>
<name>A0A418DCB8_APHAT</name>
<reference evidence="4 5" key="1">
    <citation type="submission" date="2018-08" db="EMBL/GenBank/DDBJ databases">
        <title>Aphanomyces genome sequencing and annotation.</title>
        <authorList>
            <person name="Minardi D."/>
            <person name="Oidtmann B."/>
            <person name="Van Der Giezen M."/>
            <person name="Studholme D.J."/>
        </authorList>
    </citation>
    <scope>NUCLEOTIDE SEQUENCE [LARGE SCALE GENOMIC DNA]</scope>
    <source>
        <strain evidence="4 5">Sv</strain>
    </source>
</reference>
<sequence>MFRLGRVNFLRPSNLLRTMSTSSRLGPLVFGQGTQRTCKHHVKPSPMTISGSPARCWWTFKYFGHDQVHVLNGGLTQWKKEGRAVDQGPPEAPTPSASYVAVPRPALVLNAQQVLSLLDTKDQIIDARGPSRFYAKEPEPRPGMRGGHMPGALNVPFGKVLAADDFSVAVACIDGGFSLMIGVARRVRLAGTTLVATTHLYPAAGIWDRPGGLNPHKQGEHRHWFVYVTSCGWRVLAVERGLAIHVNALFVRGNRSLRIFMSDDLPDCGSPRTNVIAPGSKLPV</sequence>
<protein>
    <recommendedName>
        <fullName evidence="3">Rhodanese domain-containing protein</fullName>
    </recommendedName>
</protein>
<dbReference type="GO" id="GO:0004792">
    <property type="term" value="F:thiosulfate-cyanide sulfurtransferase activity"/>
    <property type="evidence" value="ECO:0007669"/>
    <property type="project" value="TreeGrafter"/>
</dbReference>
<proteinExistence type="predicted"/>
<evidence type="ECO:0000256" key="2">
    <source>
        <dbReference type="ARBA" id="ARBA00022737"/>
    </source>
</evidence>